<dbReference type="InterPro" id="IPR042120">
    <property type="entry name" value="MutL_C_dimsub"/>
</dbReference>
<dbReference type="GO" id="GO:0032389">
    <property type="term" value="C:MutLalpha complex"/>
    <property type="evidence" value="ECO:0007669"/>
    <property type="project" value="TreeGrafter"/>
</dbReference>
<evidence type="ECO:0000313" key="8">
    <source>
        <dbReference type="EMBL" id="TKW58799.1"/>
    </source>
</evidence>
<protein>
    <recommendedName>
        <fullName evidence="3">DNA mismatch repair protein PMS1</fullName>
    </recommendedName>
</protein>
<dbReference type="FunFam" id="3.30.1540.20:FF:000019">
    <property type="entry name" value="PMS1 homolog 2, mismatch repair system component"/>
    <property type="match status" value="1"/>
</dbReference>
<dbReference type="InterPro" id="IPR020568">
    <property type="entry name" value="Ribosomal_Su5_D2-typ_SF"/>
</dbReference>
<keyword evidence="2" id="KW-0227">DNA damage</keyword>
<keyword evidence="4" id="KW-0175">Coiled coil</keyword>
<dbReference type="GO" id="GO:0140664">
    <property type="term" value="F:ATP-dependent DNA damage sensor activity"/>
    <property type="evidence" value="ECO:0007669"/>
    <property type="project" value="InterPro"/>
</dbReference>
<feature type="compositionally biased region" description="Polar residues" evidence="5">
    <location>
        <begin position="468"/>
        <end position="477"/>
    </location>
</feature>
<evidence type="ECO:0000256" key="5">
    <source>
        <dbReference type="SAM" id="MobiDB-lite"/>
    </source>
</evidence>
<dbReference type="SUPFAM" id="SSF54211">
    <property type="entry name" value="Ribosomal protein S5 domain 2-like"/>
    <property type="match status" value="1"/>
</dbReference>
<dbReference type="FunFam" id="3.30.565.10:FF:000014">
    <property type="entry name" value="Mismatch repair endonuclease pms1, putative"/>
    <property type="match status" value="1"/>
</dbReference>
<dbReference type="InterPro" id="IPR014790">
    <property type="entry name" value="MutL_C"/>
</dbReference>
<feature type="compositionally biased region" description="Basic and acidic residues" evidence="5">
    <location>
        <begin position="457"/>
        <end position="467"/>
    </location>
</feature>
<dbReference type="FunFam" id="3.30.1370.100:FF:000001">
    <property type="entry name" value="Mismatch repair endonuclease pms1, putative"/>
    <property type="match status" value="1"/>
</dbReference>
<dbReference type="PANTHER" id="PTHR10073:SF52">
    <property type="entry name" value="MISMATCH REPAIR ENDONUCLEASE PMS2"/>
    <property type="match status" value="1"/>
</dbReference>
<feature type="compositionally biased region" description="Basic residues" evidence="5">
    <location>
        <begin position="419"/>
        <end position="433"/>
    </location>
</feature>
<dbReference type="Gene3D" id="3.30.1370.100">
    <property type="entry name" value="MutL, C-terminal domain, regulatory subdomain"/>
    <property type="match status" value="1"/>
</dbReference>
<sequence length="1064" mass="116133">MATIKPIEGRTVHQIQSGQVIVDLCSVVKELVENSIDAGASSIEVRFKNQGLDSIEVQDNGSGISSDNYETIALKHYTSKLSTYSDLATLQTFGFRGEALSSLCALSQFSIVTCMADDVPKGTKLDFESSGKLKETHVVASQRGTSVIVEGLFHNLPVRRRELQRNIKREWNKVIALLNQYACIQTGVKFSVSQQPTKGKRIVLFSTKGNPTTRENLVNIFGAKTMTVLVQLDLPLEFEPTAGPGLKSVVKDKQASTEVRVRGYVSRPAHGEGRQTPDRQMFFVNGRPCGLPQFAKVFNEVYKAYNSSQSPFIFADIQLDTHLYDVNVSPDKRTIMLHDQNRMLESLKEALASLFQSQDYSIPAAQQLTQKVQPNKTTTVSRNDDPETDNESPKQTASPAPGNGSGSENDSDNEDKVRPRFRNKPAQRARTLKSRTLTSAELQSQSLISRWVGRTADDSTVRHEEQGTRSGSESSLANDEDARDLAPPHTSQGTGTEYGAPEELRKYEASQPEARSVAAVETPRRVLDFNARLAETDDNNGTDTCPSNDLRPGDGKKHNEQAQIPAITPIRTPRDGFFASPSTPLPHKRPSQDMASVTIGDSTVTDSVETTPRRARIGSELSSLPGITSRTTAFRPLTISTTTNASFGSRLTQMFSAARSSNQEEGNGGRAGLAPKTGPDAAADSDADSDDGGSNRGGQPSDSCLDEPMDNVVDEQGSPADFNVADEPSSPTAEEPPVGNIESAQTTANDDGANGSPGHPSVTDHRSHMLKGGIRRKDATLQHRQNLKVDVADLQSRLQAWKAELKRATAEHSRLTGASSIDAEDPEEVLSLIISKSDFAKMTVVGQFNLGFIIAVRHAPRDGDGGISGDDELFIIDQHASDEKYNFERLQSTTVVQSQRLVHPKQLELTALEEEIVMENIPALDVNGFKVGVDSSGDQPVGSRCKLLALPLSRETTFTLSDLEELVSLLGDHHLTETGSSVPRPSKVRSMFAMRACRSSVMIGKALAQRQMEKLVRHMGELDKPWNCPHGRPTMRHLSGLGPWDGMGWKEAEPRVSWAKYARN</sequence>
<dbReference type="Pfam" id="PF13589">
    <property type="entry name" value="HATPase_c_3"/>
    <property type="match status" value="1"/>
</dbReference>
<dbReference type="SUPFAM" id="SSF118116">
    <property type="entry name" value="DNA mismatch repair protein MutL"/>
    <property type="match status" value="1"/>
</dbReference>
<dbReference type="InterPro" id="IPR037198">
    <property type="entry name" value="MutL_C_sf"/>
</dbReference>
<dbReference type="Gene3D" id="3.30.565.10">
    <property type="entry name" value="Histidine kinase-like ATPase, C-terminal domain"/>
    <property type="match status" value="1"/>
</dbReference>
<dbReference type="CDD" id="cd03484">
    <property type="entry name" value="MutL_Trans_hPMS_2_like"/>
    <property type="match status" value="1"/>
</dbReference>
<feature type="compositionally biased region" description="Polar residues" evidence="5">
    <location>
        <begin position="367"/>
        <end position="381"/>
    </location>
</feature>
<dbReference type="GO" id="GO:0016887">
    <property type="term" value="F:ATP hydrolysis activity"/>
    <property type="evidence" value="ECO:0007669"/>
    <property type="project" value="InterPro"/>
</dbReference>
<dbReference type="NCBIfam" id="TIGR00585">
    <property type="entry name" value="mutl"/>
    <property type="match status" value="1"/>
</dbReference>
<evidence type="ECO:0000256" key="1">
    <source>
        <dbReference type="ARBA" id="ARBA00006082"/>
    </source>
</evidence>
<feature type="coiled-coil region" evidence="4">
    <location>
        <begin position="784"/>
        <end position="818"/>
    </location>
</feature>
<dbReference type="InterPro" id="IPR038973">
    <property type="entry name" value="MutL/Mlh/Pms-like"/>
</dbReference>
<dbReference type="InterPro" id="IPR013507">
    <property type="entry name" value="DNA_mismatch_S5_2-like"/>
</dbReference>
<evidence type="ECO:0000259" key="6">
    <source>
        <dbReference type="SMART" id="SM00853"/>
    </source>
</evidence>
<dbReference type="AlphaFoldDB" id="A0A4U6XSR5"/>
<dbReference type="STRING" id="1306861.A0A4U6XSR5"/>
<dbReference type="EMBL" id="PJEX01000019">
    <property type="protein sequence ID" value="TKW58799.1"/>
    <property type="molecule type" value="Genomic_DNA"/>
</dbReference>
<dbReference type="GO" id="GO:0005524">
    <property type="term" value="F:ATP binding"/>
    <property type="evidence" value="ECO:0007669"/>
    <property type="project" value="InterPro"/>
</dbReference>
<evidence type="ECO:0000313" key="9">
    <source>
        <dbReference type="Proteomes" id="UP000310108"/>
    </source>
</evidence>
<evidence type="ECO:0000256" key="4">
    <source>
        <dbReference type="SAM" id="Coils"/>
    </source>
</evidence>
<dbReference type="InterPro" id="IPR014762">
    <property type="entry name" value="DNA_mismatch_repair_CS"/>
</dbReference>
<dbReference type="InterPro" id="IPR002099">
    <property type="entry name" value="MutL/Mlh/PMS"/>
</dbReference>
<dbReference type="Pfam" id="PF01119">
    <property type="entry name" value="DNA_mis_repair"/>
    <property type="match status" value="1"/>
</dbReference>
<dbReference type="GO" id="GO:0000710">
    <property type="term" value="P:meiotic mismatch repair"/>
    <property type="evidence" value="ECO:0007669"/>
    <property type="project" value="UniProtKB-ARBA"/>
</dbReference>
<dbReference type="SMART" id="SM00853">
    <property type="entry name" value="MutL_C"/>
    <property type="match status" value="1"/>
</dbReference>
<accession>A0A4U6XSR5</accession>
<comment type="caution">
    <text evidence="8">The sequence shown here is derived from an EMBL/GenBank/DDBJ whole genome shotgun (WGS) entry which is preliminary data.</text>
</comment>
<organism evidence="8 9">
    <name type="scientific">Colletotrichum tanaceti</name>
    <dbReference type="NCBI Taxonomy" id="1306861"/>
    <lineage>
        <taxon>Eukaryota</taxon>
        <taxon>Fungi</taxon>
        <taxon>Dikarya</taxon>
        <taxon>Ascomycota</taxon>
        <taxon>Pezizomycotina</taxon>
        <taxon>Sordariomycetes</taxon>
        <taxon>Hypocreomycetidae</taxon>
        <taxon>Glomerellales</taxon>
        <taxon>Glomerellaceae</taxon>
        <taxon>Colletotrichum</taxon>
        <taxon>Colletotrichum destructivum species complex</taxon>
    </lineage>
</organism>
<feature type="compositionally biased region" description="Acidic residues" evidence="5">
    <location>
        <begin position="704"/>
        <end position="713"/>
    </location>
</feature>
<dbReference type="CDD" id="cd16926">
    <property type="entry name" value="HATPase_MutL-MLH-PMS-like"/>
    <property type="match status" value="1"/>
</dbReference>
<dbReference type="GO" id="GO:0030983">
    <property type="term" value="F:mismatched DNA binding"/>
    <property type="evidence" value="ECO:0007669"/>
    <property type="project" value="InterPro"/>
</dbReference>
<reference evidence="8 9" key="1">
    <citation type="journal article" date="2019" name="PLoS ONE">
        <title>Comparative genome analysis indicates high evolutionary potential of pathogenicity genes in Colletotrichum tanaceti.</title>
        <authorList>
            <person name="Lelwala R.V."/>
            <person name="Korhonen P.K."/>
            <person name="Young N.D."/>
            <person name="Scott J.B."/>
            <person name="Ades P.A."/>
            <person name="Gasser R.B."/>
            <person name="Taylor P.W.J."/>
        </authorList>
    </citation>
    <scope>NUCLEOTIDE SEQUENCE [LARGE SCALE GENOMIC DNA]</scope>
    <source>
        <strain evidence="8">BRIP57314</strain>
    </source>
</reference>
<dbReference type="SUPFAM" id="SSF55874">
    <property type="entry name" value="ATPase domain of HSP90 chaperone/DNA topoisomerase II/histidine kinase"/>
    <property type="match status" value="1"/>
</dbReference>
<name>A0A4U6XSR5_9PEZI</name>
<proteinExistence type="inferred from homology"/>
<dbReference type="Gene3D" id="3.30.1540.20">
    <property type="entry name" value="MutL, C-terminal domain, dimerisation subdomain"/>
    <property type="match status" value="1"/>
</dbReference>
<dbReference type="SMART" id="SM01340">
    <property type="entry name" value="DNA_mis_repair"/>
    <property type="match status" value="1"/>
</dbReference>
<gene>
    <name evidence="8" type="primary">pms1</name>
    <name evidence="8" type="ORF">CTA1_4476</name>
</gene>
<dbReference type="Gene3D" id="3.30.230.10">
    <property type="match status" value="1"/>
</dbReference>
<keyword evidence="9" id="KW-1185">Reference proteome</keyword>
<feature type="region of interest" description="Disordered" evidence="5">
    <location>
        <begin position="367"/>
        <end position="440"/>
    </location>
</feature>
<dbReference type="FunFam" id="3.30.230.10:FF:000120">
    <property type="entry name" value="Mismatch repair endonuclease PMS2"/>
    <property type="match status" value="1"/>
</dbReference>
<dbReference type="PANTHER" id="PTHR10073">
    <property type="entry name" value="DNA MISMATCH REPAIR PROTEIN MLH, PMS, MUTL"/>
    <property type="match status" value="1"/>
</dbReference>
<dbReference type="InterPro" id="IPR014721">
    <property type="entry name" value="Ribsml_uS5_D2-typ_fold_subgr"/>
</dbReference>
<evidence type="ECO:0000256" key="3">
    <source>
        <dbReference type="ARBA" id="ARBA00070941"/>
    </source>
</evidence>
<feature type="domain" description="MutL C-terminal dimerisation" evidence="6">
    <location>
        <begin position="844"/>
        <end position="1007"/>
    </location>
</feature>
<evidence type="ECO:0000259" key="7">
    <source>
        <dbReference type="SMART" id="SM01340"/>
    </source>
</evidence>
<dbReference type="PROSITE" id="PS00058">
    <property type="entry name" value="DNA_MISMATCH_REPAIR_1"/>
    <property type="match status" value="1"/>
</dbReference>
<feature type="region of interest" description="Disordered" evidence="5">
    <location>
        <begin position="657"/>
        <end position="768"/>
    </location>
</feature>
<evidence type="ECO:0000256" key="2">
    <source>
        <dbReference type="ARBA" id="ARBA00022763"/>
    </source>
</evidence>
<dbReference type="InterPro" id="IPR042121">
    <property type="entry name" value="MutL_C_regsub"/>
</dbReference>
<comment type="similarity">
    <text evidence="1">Belongs to the DNA mismatch repair MutL/HexB family.</text>
</comment>
<dbReference type="InterPro" id="IPR036890">
    <property type="entry name" value="HATPase_C_sf"/>
</dbReference>
<dbReference type="Pfam" id="PF08676">
    <property type="entry name" value="MutL_C"/>
    <property type="match status" value="1"/>
</dbReference>
<feature type="region of interest" description="Disordered" evidence="5">
    <location>
        <begin position="457"/>
        <end position="559"/>
    </location>
</feature>
<dbReference type="Proteomes" id="UP000310108">
    <property type="component" value="Unassembled WGS sequence"/>
</dbReference>
<feature type="domain" description="DNA mismatch repair protein S5" evidence="7">
    <location>
        <begin position="217"/>
        <end position="356"/>
    </location>
</feature>